<comment type="caution">
    <text evidence="2">The sequence shown here is derived from an EMBL/GenBank/DDBJ whole genome shotgun (WGS) entry which is preliminary data.</text>
</comment>
<proteinExistence type="predicted"/>
<dbReference type="AlphaFoldDB" id="A0A3N1GRX6"/>
<dbReference type="Proteomes" id="UP000271683">
    <property type="component" value="Unassembled WGS sequence"/>
</dbReference>
<reference evidence="2 3" key="1">
    <citation type="submission" date="2018-11" db="EMBL/GenBank/DDBJ databases">
        <title>Sequencing the genomes of 1000 actinobacteria strains.</title>
        <authorList>
            <person name="Klenk H.-P."/>
        </authorList>
    </citation>
    <scope>NUCLEOTIDE SEQUENCE [LARGE SCALE GENOMIC DNA]</scope>
    <source>
        <strain evidence="2 3">DSM 43634</strain>
    </source>
</reference>
<organism evidence="2 3">
    <name type="scientific">Couchioplanes caeruleus</name>
    <dbReference type="NCBI Taxonomy" id="56438"/>
    <lineage>
        <taxon>Bacteria</taxon>
        <taxon>Bacillati</taxon>
        <taxon>Actinomycetota</taxon>
        <taxon>Actinomycetes</taxon>
        <taxon>Micromonosporales</taxon>
        <taxon>Micromonosporaceae</taxon>
        <taxon>Couchioplanes</taxon>
    </lineage>
</organism>
<feature type="transmembrane region" description="Helical" evidence="1">
    <location>
        <begin position="24"/>
        <end position="43"/>
    </location>
</feature>
<evidence type="ECO:0000313" key="2">
    <source>
        <dbReference type="EMBL" id="ROP33007.1"/>
    </source>
</evidence>
<keyword evidence="1" id="KW-1133">Transmembrane helix</keyword>
<dbReference type="EMBL" id="RJKL01000001">
    <property type="protein sequence ID" value="ROP33007.1"/>
    <property type="molecule type" value="Genomic_DNA"/>
</dbReference>
<gene>
    <name evidence="2" type="ORF">EDD30_5969</name>
</gene>
<keyword evidence="1" id="KW-0472">Membrane</keyword>
<name>A0A3N1GRX6_9ACTN</name>
<evidence type="ECO:0000313" key="3">
    <source>
        <dbReference type="Proteomes" id="UP000271683"/>
    </source>
</evidence>
<protein>
    <submittedName>
        <fullName evidence="2">Uncharacterized protein</fullName>
    </submittedName>
</protein>
<evidence type="ECO:0000256" key="1">
    <source>
        <dbReference type="SAM" id="Phobius"/>
    </source>
</evidence>
<sequence>MMYQLRHHKKGIIKKVPSRMRTKVENAFTFALGTYGVVLNVIGP</sequence>
<keyword evidence="1" id="KW-0812">Transmembrane</keyword>
<accession>A0A3N1GRX6</accession>